<keyword evidence="1" id="KW-0812">Transmembrane</keyword>
<dbReference type="RefSeq" id="XP_016513242.1">
    <property type="nucleotide sequence ID" value="XM_016657756.1"/>
</dbReference>
<dbReference type="PaxDb" id="4097-A0A1S4DIQ2"/>
<feature type="transmembrane region" description="Helical" evidence="1">
    <location>
        <begin position="57"/>
        <end position="77"/>
    </location>
</feature>
<organism evidence="2">
    <name type="scientific">Nicotiana tabacum</name>
    <name type="common">Common tobacco</name>
    <dbReference type="NCBI Taxonomy" id="4097"/>
    <lineage>
        <taxon>Eukaryota</taxon>
        <taxon>Viridiplantae</taxon>
        <taxon>Streptophyta</taxon>
        <taxon>Embryophyta</taxon>
        <taxon>Tracheophyta</taxon>
        <taxon>Spermatophyta</taxon>
        <taxon>Magnoliopsida</taxon>
        <taxon>eudicotyledons</taxon>
        <taxon>Gunneridae</taxon>
        <taxon>Pentapetalae</taxon>
        <taxon>asterids</taxon>
        <taxon>lamiids</taxon>
        <taxon>Solanales</taxon>
        <taxon>Solanaceae</taxon>
        <taxon>Nicotianoideae</taxon>
        <taxon>Nicotianeae</taxon>
        <taxon>Nicotiana</taxon>
    </lineage>
</organism>
<accession>A0A1S4DIQ2</accession>
<evidence type="ECO:0000256" key="1">
    <source>
        <dbReference type="SAM" id="Phobius"/>
    </source>
</evidence>
<protein>
    <submittedName>
        <fullName evidence="2">Uncharacterized protein</fullName>
    </submittedName>
</protein>
<reference evidence="2" key="1">
    <citation type="submission" date="2025-08" db="UniProtKB">
        <authorList>
            <consortium name="RefSeq"/>
        </authorList>
    </citation>
    <scope>IDENTIFICATION</scope>
</reference>
<feature type="non-terminal residue" evidence="2">
    <location>
        <position position="1"/>
    </location>
</feature>
<keyword evidence="1" id="KW-1133">Transmembrane helix</keyword>
<keyword evidence="1" id="KW-0472">Membrane</keyword>
<name>A0A1S4DIQ2_TOBAC</name>
<sequence>KTIRQIFRSNYFGQQLIVRSNEKTKGNPILGHTKLRLHSLRFASAPLSSSQFPGLKIAAEIIHVLHFLVFIGNFFLLTRSLTPTTAMDEYHKLQGYLVLPKILHFLTVIQPDDR</sequence>
<proteinExistence type="predicted"/>
<evidence type="ECO:0000313" key="2">
    <source>
        <dbReference type="RefSeq" id="XP_016513242.1"/>
    </source>
</evidence>
<dbReference type="KEGG" id="nta:107830246"/>
<gene>
    <name evidence="2" type="primary">LOC107830246</name>
</gene>
<dbReference type="AlphaFoldDB" id="A0A1S4DIQ2"/>